<reference evidence="2 3" key="1">
    <citation type="submission" date="2019-02" db="EMBL/GenBank/DDBJ databases">
        <title>Deep-cultivation of Planctomycetes and their phenomic and genomic characterization uncovers novel biology.</title>
        <authorList>
            <person name="Wiegand S."/>
            <person name="Jogler M."/>
            <person name="Boedeker C."/>
            <person name="Pinto D."/>
            <person name="Vollmers J."/>
            <person name="Rivas-Marin E."/>
            <person name="Kohn T."/>
            <person name="Peeters S.H."/>
            <person name="Heuer A."/>
            <person name="Rast P."/>
            <person name="Oberbeckmann S."/>
            <person name="Bunk B."/>
            <person name="Jeske O."/>
            <person name="Meyerdierks A."/>
            <person name="Storesund J.E."/>
            <person name="Kallscheuer N."/>
            <person name="Luecker S."/>
            <person name="Lage O.M."/>
            <person name="Pohl T."/>
            <person name="Merkel B.J."/>
            <person name="Hornburger P."/>
            <person name="Mueller R.-W."/>
            <person name="Bruemmer F."/>
            <person name="Labrenz M."/>
            <person name="Spormann A.M."/>
            <person name="Op den Camp H."/>
            <person name="Overmann J."/>
            <person name="Amann R."/>
            <person name="Jetten M.S.M."/>
            <person name="Mascher T."/>
            <person name="Medema M.H."/>
            <person name="Devos D.P."/>
            <person name="Kaster A.-K."/>
            <person name="Ovreas L."/>
            <person name="Rohde M."/>
            <person name="Galperin M.Y."/>
            <person name="Jogler C."/>
        </authorList>
    </citation>
    <scope>NUCLEOTIDE SEQUENCE [LARGE SCALE GENOMIC DNA]</scope>
    <source>
        <strain evidence="2 3">Spa11</strain>
    </source>
</reference>
<feature type="region of interest" description="Disordered" evidence="1">
    <location>
        <begin position="32"/>
        <end position="52"/>
    </location>
</feature>
<keyword evidence="3" id="KW-1185">Reference proteome</keyword>
<dbReference type="KEGG" id="bmei:Spa11_09090"/>
<gene>
    <name evidence="2" type="ORF">Spa11_09090</name>
</gene>
<proteinExistence type="predicted"/>
<dbReference type="Proteomes" id="UP000316426">
    <property type="component" value="Chromosome"/>
</dbReference>
<dbReference type="EMBL" id="CP036349">
    <property type="protein sequence ID" value="QDV72727.1"/>
    <property type="molecule type" value="Genomic_DNA"/>
</dbReference>
<name>A0A518K4M8_9BACT</name>
<evidence type="ECO:0000256" key="1">
    <source>
        <dbReference type="SAM" id="MobiDB-lite"/>
    </source>
</evidence>
<accession>A0A518K4M8</accession>
<dbReference type="AlphaFoldDB" id="A0A518K4M8"/>
<organism evidence="2 3">
    <name type="scientific">Botrimarina mediterranea</name>
    <dbReference type="NCBI Taxonomy" id="2528022"/>
    <lineage>
        <taxon>Bacteria</taxon>
        <taxon>Pseudomonadati</taxon>
        <taxon>Planctomycetota</taxon>
        <taxon>Planctomycetia</taxon>
        <taxon>Pirellulales</taxon>
        <taxon>Lacipirellulaceae</taxon>
        <taxon>Botrimarina</taxon>
    </lineage>
</organism>
<sequence length="75" mass="7868">MSFPPASLLDGPIKEVPCAVSVSRHIPPRFQGGGQARYDFSSGPASASATSTISSIDLSPVAPCQFSSPIHHERM</sequence>
<feature type="compositionally biased region" description="Low complexity" evidence="1">
    <location>
        <begin position="41"/>
        <end position="52"/>
    </location>
</feature>
<protein>
    <submittedName>
        <fullName evidence="2">Uncharacterized protein</fullName>
    </submittedName>
</protein>
<evidence type="ECO:0000313" key="3">
    <source>
        <dbReference type="Proteomes" id="UP000316426"/>
    </source>
</evidence>
<evidence type="ECO:0000313" key="2">
    <source>
        <dbReference type="EMBL" id="QDV72727.1"/>
    </source>
</evidence>